<keyword evidence="12 16" id="KW-0539">Nucleus</keyword>
<feature type="compositionally biased region" description="Polar residues" evidence="17">
    <location>
        <begin position="113"/>
        <end position="124"/>
    </location>
</feature>
<dbReference type="GO" id="GO:0005829">
    <property type="term" value="C:cytosol"/>
    <property type="evidence" value="ECO:0007669"/>
    <property type="project" value="Ensembl"/>
</dbReference>
<dbReference type="AlphaFoldDB" id="A0A8C2ST23"/>
<gene>
    <name evidence="20" type="primary">CDC6</name>
</gene>
<evidence type="ECO:0000256" key="7">
    <source>
        <dbReference type="ARBA" id="ARBA00022705"/>
    </source>
</evidence>
<dbReference type="GO" id="GO:0005654">
    <property type="term" value="C:nucleoplasm"/>
    <property type="evidence" value="ECO:0007669"/>
    <property type="project" value="Ensembl"/>
</dbReference>
<dbReference type="Ensembl" id="ENSCJPT00005004526.1">
    <property type="protein sequence ID" value="ENSCJPP00005002455.1"/>
    <property type="gene ID" value="ENSCJPG00005002714.1"/>
</dbReference>
<evidence type="ECO:0000256" key="9">
    <source>
        <dbReference type="ARBA" id="ARBA00022776"/>
    </source>
</evidence>
<dbReference type="Proteomes" id="UP000694412">
    <property type="component" value="Chromosome 27"/>
</dbReference>
<evidence type="ECO:0000256" key="2">
    <source>
        <dbReference type="ARBA" id="ARBA00004496"/>
    </source>
</evidence>
<keyword evidence="21" id="KW-1185">Reference proteome</keyword>
<dbReference type="GO" id="GO:0051233">
    <property type="term" value="C:spindle midzone"/>
    <property type="evidence" value="ECO:0007669"/>
    <property type="project" value="Ensembl"/>
</dbReference>
<feature type="domain" description="AAA+ ATPase" evidence="18">
    <location>
        <begin position="172"/>
        <end position="331"/>
    </location>
</feature>
<evidence type="ECO:0000259" key="19">
    <source>
        <dbReference type="SMART" id="SM01074"/>
    </source>
</evidence>
<evidence type="ECO:0000256" key="16">
    <source>
        <dbReference type="PIRNR" id="PIRNR001767"/>
    </source>
</evidence>
<evidence type="ECO:0000256" key="15">
    <source>
        <dbReference type="ARBA" id="ARBA00062730"/>
    </source>
</evidence>
<evidence type="ECO:0000256" key="1">
    <source>
        <dbReference type="ARBA" id="ARBA00004123"/>
    </source>
</evidence>
<keyword evidence="13" id="KW-0131">Cell cycle</keyword>
<evidence type="ECO:0000313" key="21">
    <source>
        <dbReference type="Proteomes" id="UP000694412"/>
    </source>
</evidence>
<evidence type="ECO:0000256" key="12">
    <source>
        <dbReference type="ARBA" id="ARBA00023242"/>
    </source>
</evidence>
<name>A0A8C2ST23_COTJA</name>
<evidence type="ECO:0000256" key="14">
    <source>
        <dbReference type="ARBA" id="ARBA00056036"/>
    </source>
</evidence>
<evidence type="ECO:0000256" key="8">
    <source>
        <dbReference type="ARBA" id="ARBA00022741"/>
    </source>
</evidence>
<evidence type="ECO:0000313" key="20">
    <source>
        <dbReference type="Ensembl" id="ENSCJPP00005002455.1"/>
    </source>
</evidence>
<evidence type="ECO:0000259" key="18">
    <source>
        <dbReference type="SMART" id="SM00382"/>
    </source>
</evidence>
<dbReference type="Gene3D" id="1.10.8.60">
    <property type="match status" value="1"/>
</dbReference>
<evidence type="ECO:0000256" key="11">
    <source>
        <dbReference type="ARBA" id="ARBA00022843"/>
    </source>
</evidence>
<dbReference type="GO" id="GO:0003682">
    <property type="term" value="F:chromatin binding"/>
    <property type="evidence" value="ECO:0007669"/>
    <property type="project" value="Ensembl"/>
</dbReference>
<evidence type="ECO:0000256" key="10">
    <source>
        <dbReference type="ARBA" id="ARBA00022840"/>
    </source>
</evidence>
<evidence type="ECO:0000256" key="6">
    <source>
        <dbReference type="ARBA" id="ARBA00022618"/>
    </source>
</evidence>
<dbReference type="GO" id="GO:0005524">
    <property type="term" value="F:ATP binding"/>
    <property type="evidence" value="ECO:0007669"/>
    <property type="project" value="UniProtKB-KW"/>
</dbReference>
<dbReference type="InterPro" id="IPR003593">
    <property type="entry name" value="AAA+_ATPase"/>
</dbReference>
<feature type="region of interest" description="Disordered" evidence="17">
    <location>
        <begin position="90"/>
        <end position="129"/>
    </location>
</feature>
<comment type="function">
    <text evidence="14 16">Involved in the initiation of DNA replication. Also participates in checkpoint controls that ensure DNA replication is completed before mitosis is initiated.</text>
</comment>
<sequence length="537" mass="57962">MSAARPQLQPTIAFPRRRSARCAAKIPPAAPGPTDPAVLRLSPPSPRGSALPLSPRKRLGDDNLCNVPHVTPCSPAKRCKENRGCRALFGDPAASPAKQNSPGPANPQHRQETPQGSRRSSGPTRSLFRQEGTCYQQAKRVLHVAVPERLHGREREVGTIRQFLRDHLAARRPGSLYIAGAPGTGKTACVSCVLRDGGDELSGSRSAVLNCMALSSAHAVFPAVAEQLGLPTAGAGGRELVRRLERQLTAKGPMLLLVLDEMDQLGSRAQDVLYTIFEWPRLPGSRLVLIGLANALDLTERLLARLHAPPLPAPHLLRFAPYSREQLGAILHGRLQQLQGGPVLEPSALQFCARKVSAVSGDARKALDVCRRAVELVELDVRSQTLLQPLPGGDPTAAPCPVPKRVGLPQVSRVLSEVFGDRMAPCSPGAGDAFPLQQKVLVCSLLLLTRHLRTRQVTLGKLHDAYSRVCRRQQLPAVDQAECLSLVTLLESRGVLELKRAKDTRLTKVSLKVEEEEAQHALQDATLVGSILARGLL</sequence>
<dbReference type="GO" id="GO:0032467">
    <property type="term" value="P:positive regulation of cytokinesis"/>
    <property type="evidence" value="ECO:0007669"/>
    <property type="project" value="Ensembl"/>
</dbReference>
<keyword evidence="7" id="KW-0235">DNA replication</keyword>
<dbReference type="GO" id="GO:0030071">
    <property type="term" value="P:regulation of mitotic metaphase/anaphase transition"/>
    <property type="evidence" value="ECO:0007669"/>
    <property type="project" value="Ensembl"/>
</dbReference>
<evidence type="ECO:0000256" key="5">
    <source>
        <dbReference type="ARBA" id="ARBA00022553"/>
    </source>
</evidence>
<dbReference type="InterPro" id="IPR036388">
    <property type="entry name" value="WH-like_DNA-bd_sf"/>
</dbReference>
<evidence type="ECO:0000256" key="3">
    <source>
        <dbReference type="ARBA" id="ARBA00006184"/>
    </source>
</evidence>
<dbReference type="InterPro" id="IPR050311">
    <property type="entry name" value="ORC1/CDC6"/>
</dbReference>
<keyword evidence="10" id="KW-0067">ATP-binding</keyword>
<dbReference type="GO" id="GO:0051301">
    <property type="term" value="P:cell division"/>
    <property type="evidence" value="ECO:0007669"/>
    <property type="project" value="UniProtKB-UniRule"/>
</dbReference>
<dbReference type="GO" id="GO:0016887">
    <property type="term" value="F:ATP hydrolysis activity"/>
    <property type="evidence" value="ECO:0007669"/>
    <property type="project" value="InterPro"/>
</dbReference>
<dbReference type="CDD" id="cd08768">
    <property type="entry name" value="Cdc6_C"/>
    <property type="match status" value="1"/>
</dbReference>
<dbReference type="SUPFAM" id="SSF46785">
    <property type="entry name" value="Winged helix' DNA-binding domain"/>
    <property type="match status" value="1"/>
</dbReference>
<evidence type="ECO:0000256" key="17">
    <source>
        <dbReference type="SAM" id="MobiDB-lite"/>
    </source>
</evidence>
<dbReference type="GeneTree" id="ENSGT00530000063498"/>
<evidence type="ECO:0000256" key="13">
    <source>
        <dbReference type="ARBA" id="ARBA00023306"/>
    </source>
</evidence>
<dbReference type="SUPFAM" id="SSF52540">
    <property type="entry name" value="P-loop containing nucleoside triphosphate hydrolases"/>
    <property type="match status" value="1"/>
</dbReference>
<comment type="subunit">
    <text evidence="15">Interacts with PCNA, ORC1, cyclin-CDK. Interacts with HUWE1. Interacts with ANKRD17. Interacts with GRWD1; origin binding of GRWD1 is dependent on CDC6. Interacts with CDT1; are mutually dependent on one another for loading MCM complexes onto chromatin. Interacts with TTC4. Interacts (via Cy motif) with CCNF; the interaction takes place during G2 and M phase. Interacts with CDH1.</text>
</comment>
<dbReference type="FunFam" id="3.40.50.300:FF:000547">
    <property type="entry name" value="Cell division control protein"/>
    <property type="match status" value="1"/>
</dbReference>
<dbReference type="GO" id="GO:0051984">
    <property type="term" value="P:positive regulation of chromosome segregation"/>
    <property type="evidence" value="ECO:0007669"/>
    <property type="project" value="Ensembl"/>
</dbReference>
<keyword evidence="9" id="KW-0498">Mitosis</keyword>
<dbReference type="InterPro" id="IPR054425">
    <property type="entry name" value="Cdc6_ORC1-like_ATPase_lid"/>
</dbReference>
<keyword evidence="6" id="KW-0132">Cell division</keyword>
<dbReference type="RefSeq" id="XP_015741472.1">
    <property type="nucleotide sequence ID" value="XM_015885986.2"/>
</dbReference>
<reference evidence="20" key="1">
    <citation type="submission" date="2015-11" db="EMBL/GenBank/DDBJ databases">
        <authorList>
            <consortium name="International Coturnix japonica Genome Analysis Consortium"/>
            <person name="Warren W."/>
            <person name="Burt D.W."/>
            <person name="Antin P.B."/>
            <person name="Lanford R."/>
            <person name="Gros J."/>
            <person name="Wilson R.K."/>
        </authorList>
    </citation>
    <scope>NUCLEOTIDE SEQUENCE [LARGE SCALE GENOMIC DNA]</scope>
</reference>
<reference evidence="20" key="2">
    <citation type="submission" date="2025-08" db="UniProtKB">
        <authorList>
            <consortium name="Ensembl"/>
        </authorList>
    </citation>
    <scope>IDENTIFICATION</scope>
</reference>
<comment type="subcellular location">
    <subcellularLocation>
        <location evidence="2">Cytoplasm</location>
    </subcellularLocation>
    <subcellularLocation>
        <location evidence="1 16">Nucleus</location>
    </subcellularLocation>
</comment>
<keyword evidence="11" id="KW-0832">Ubl conjugation</keyword>
<dbReference type="SMART" id="SM01074">
    <property type="entry name" value="Cdc6_C"/>
    <property type="match status" value="1"/>
</dbReference>
<dbReference type="InterPro" id="IPR036390">
    <property type="entry name" value="WH_DNA-bd_sf"/>
</dbReference>
<dbReference type="GO" id="GO:0006270">
    <property type="term" value="P:DNA replication initiation"/>
    <property type="evidence" value="ECO:0007669"/>
    <property type="project" value="UniProtKB-UniRule"/>
</dbReference>
<dbReference type="KEGG" id="cjo:107325289"/>
<dbReference type="InterPro" id="IPR027417">
    <property type="entry name" value="P-loop_NTPase"/>
</dbReference>
<dbReference type="CTD" id="990"/>
<protein>
    <recommendedName>
        <fullName evidence="16">Cell division control protein</fullName>
    </recommendedName>
</protein>
<dbReference type="GO" id="GO:0003688">
    <property type="term" value="F:DNA replication origin binding"/>
    <property type="evidence" value="ECO:0007669"/>
    <property type="project" value="TreeGrafter"/>
</dbReference>
<dbReference type="CDD" id="cd00009">
    <property type="entry name" value="AAA"/>
    <property type="match status" value="1"/>
</dbReference>
<keyword evidence="5" id="KW-0597">Phosphoprotein</keyword>
<dbReference type="InterPro" id="IPR016314">
    <property type="entry name" value="Cdc6/18"/>
</dbReference>
<dbReference type="Pfam" id="PF13401">
    <property type="entry name" value="AAA_22"/>
    <property type="match status" value="1"/>
</dbReference>
<keyword evidence="4" id="KW-0963">Cytoplasm</keyword>
<evidence type="ECO:0000256" key="4">
    <source>
        <dbReference type="ARBA" id="ARBA00022490"/>
    </source>
</evidence>
<dbReference type="Gene3D" id="3.40.50.300">
    <property type="entry name" value="P-loop containing nucleotide triphosphate hydrolases"/>
    <property type="match status" value="1"/>
</dbReference>
<dbReference type="PANTHER" id="PTHR10763">
    <property type="entry name" value="CELL DIVISION CONTROL PROTEIN 6-RELATED"/>
    <property type="match status" value="1"/>
</dbReference>
<dbReference type="Gene3D" id="1.10.10.10">
    <property type="entry name" value="Winged helix-like DNA-binding domain superfamily/Winged helix DNA-binding domain"/>
    <property type="match status" value="1"/>
</dbReference>
<organism evidence="20 21">
    <name type="scientific">Coturnix japonica</name>
    <name type="common">Japanese quail</name>
    <name type="synonym">Coturnix coturnix japonica</name>
    <dbReference type="NCBI Taxonomy" id="93934"/>
    <lineage>
        <taxon>Eukaryota</taxon>
        <taxon>Metazoa</taxon>
        <taxon>Chordata</taxon>
        <taxon>Craniata</taxon>
        <taxon>Vertebrata</taxon>
        <taxon>Euteleostomi</taxon>
        <taxon>Archelosauria</taxon>
        <taxon>Archosauria</taxon>
        <taxon>Dinosauria</taxon>
        <taxon>Saurischia</taxon>
        <taxon>Theropoda</taxon>
        <taxon>Coelurosauria</taxon>
        <taxon>Aves</taxon>
        <taxon>Neognathae</taxon>
        <taxon>Galloanserae</taxon>
        <taxon>Galliformes</taxon>
        <taxon>Phasianidae</taxon>
        <taxon>Perdicinae</taxon>
        <taxon>Coturnix</taxon>
    </lineage>
</organism>
<dbReference type="FunFam" id="1.10.8.60:FF:000058">
    <property type="entry name" value="Cell division control protein"/>
    <property type="match status" value="1"/>
</dbReference>
<dbReference type="Pfam" id="PF22606">
    <property type="entry name" value="Cdc6-ORC-like_ATPase_lid"/>
    <property type="match status" value="1"/>
</dbReference>
<dbReference type="GeneID" id="107325289"/>
<dbReference type="OrthoDB" id="1926878at2759"/>
<dbReference type="FunFam" id="1.10.10.10:FF:000265">
    <property type="entry name" value="Cell division control protein"/>
    <property type="match status" value="1"/>
</dbReference>
<feature type="domain" description="Cdc6 C-terminal" evidence="19">
    <location>
        <begin position="442"/>
        <end position="522"/>
    </location>
</feature>
<dbReference type="GO" id="GO:0072686">
    <property type="term" value="C:mitotic spindle"/>
    <property type="evidence" value="ECO:0007669"/>
    <property type="project" value="Ensembl"/>
</dbReference>
<dbReference type="PANTHER" id="PTHR10763:SF26">
    <property type="entry name" value="CELL DIVISION CONTROL PROTEIN 6 HOMOLOG"/>
    <property type="match status" value="1"/>
</dbReference>
<reference evidence="20" key="3">
    <citation type="submission" date="2025-09" db="UniProtKB">
        <authorList>
            <consortium name="Ensembl"/>
        </authorList>
    </citation>
    <scope>IDENTIFICATION</scope>
</reference>
<keyword evidence="8" id="KW-0547">Nucleotide-binding</keyword>
<dbReference type="InterPro" id="IPR049945">
    <property type="entry name" value="AAA_22"/>
</dbReference>
<dbReference type="GO" id="GO:0033314">
    <property type="term" value="P:mitotic DNA replication checkpoint signaling"/>
    <property type="evidence" value="ECO:0007669"/>
    <property type="project" value="TreeGrafter"/>
</dbReference>
<dbReference type="GO" id="GO:0045171">
    <property type="term" value="C:intercellular bridge"/>
    <property type="evidence" value="ECO:0007669"/>
    <property type="project" value="Ensembl"/>
</dbReference>
<dbReference type="GO" id="GO:0120283">
    <property type="term" value="F:protein serine/threonine kinase binding"/>
    <property type="evidence" value="ECO:0007669"/>
    <property type="project" value="Ensembl"/>
</dbReference>
<comment type="similarity">
    <text evidence="3 16">Belongs to the CDC6/cdc18 family.</text>
</comment>
<dbReference type="SMART" id="SM00382">
    <property type="entry name" value="AAA"/>
    <property type="match status" value="1"/>
</dbReference>
<feature type="region of interest" description="Disordered" evidence="17">
    <location>
        <begin position="1"/>
        <end position="63"/>
    </location>
</feature>
<accession>A0A8C2ST23</accession>
<dbReference type="InterPro" id="IPR015163">
    <property type="entry name" value="Cdc6_C"/>
</dbReference>
<proteinExistence type="inferred from homology"/>
<dbReference type="PIRSF" id="PIRSF001767">
    <property type="entry name" value="Cdc6"/>
    <property type="match status" value="1"/>
</dbReference>
<dbReference type="Pfam" id="PF09079">
    <property type="entry name" value="WHD_Cdc6"/>
    <property type="match status" value="1"/>
</dbReference>
<dbReference type="GO" id="GO:0000922">
    <property type="term" value="C:spindle pole"/>
    <property type="evidence" value="ECO:0007669"/>
    <property type="project" value="Ensembl"/>
</dbReference>